<evidence type="ECO:0000313" key="2">
    <source>
        <dbReference type="Proteomes" id="UP001354971"/>
    </source>
</evidence>
<comment type="caution">
    <text evidence="1">The sequence shown here is derived from an EMBL/GenBank/DDBJ whole genome shotgun (WGS) entry which is preliminary data.</text>
</comment>
<dbReference type="Pfam" id="PF09916">
    <property type="entry name" value="DUF2145"/>
    <property type="match status" value="1"/>
</dbReference>
<keyword evidence="2" id="KW-1185">Reference proteome</keyword>
<dbReference type="RefSeq" id="WP_330199792.1">
    <property type="nucleotide sequence ID" value="NZ_JAZDRP010000009.1"/>
</dbReference>
<evidence type="ECO:0000313" key="1">
    <source>
        <dbReference type="EMBL" id="MEE2527128.1"/>
    </source>
</evidence>
<dbReference type="Proteomes" id="UP001354971">
    <property type="component" value="Unassembled WGS sequence"/>
</dbReference>
<gene>
    <name evidence="1" type="ORF">V0U79_12190</name>
</gene>
<dbReference type="InterPro" id="IPR014547">
    <property type="entry name" value="UCP028477"/>
</dbReference>
<dbReference type="EMBL" id="JAZDRP010000009">
    <property type="protein sequence ID" value="MEE2527128.1"/>
    <property type="molecule type" value="Genomic_DNA"/>
</dbReference>
<proteinExistence type="predicted"/>
<protein>
    <submittedName>
        <fullName evidence="1">DUF2145 domain-containing protein</fullName>
    </submittedName>
</protein>
<reference evidence="1 2" key="1">
    <citation type="submission" date="2024-01" db="EMBL/GenBank/DDBJ databases">
        <title>Hyphobacterium bacterium isolated from marine sediment.</title>
        <authorList>
            <person name="Zhao S."/>
        </authorList>
    </citation>
    <scope>NUCLEOTIDE SEQUENCE [LARGE SCALE GENOMIC DNA]</scope>
    <source>
        <strain evidence="2">HN65</strain>
    </source>
</reference>
<name>A0ABU7LTB5_9PROT</name>
<accession>A0ABU7LTB5</accession>
<organism evidence="1 2">
    <name type="scientific">Hyphobacterium lacteum</name>
    <dbReference type="NCBI Taxonomy" id="3116575"/>
    <lineage>
        <taxon>Bacteria</taxon>
        <taxon>Pseudomonadati</taxon>
        <taxon>Pseudomonadota</taxon>
        <taxon>Alphaproteobacteria</taxon>
        <taxon>Maricaulales</taxon>
        <taxon>Maricaulaceae</taxon>
        <taxon>Hyphobacterium</taxon>
    </lineage>
</organism>
<sequence length="282" mass="31568">MSRSILLRIRYAGLTGIVLAVLFLVIVPNANAGSGAAPANRFSVEEAADFSKQIERDLAARGARIALVFRTGRDREDLPDGVRYTHGAFWVYQPIRTEDGETLYGYAVYNLYHGEEDRLVSNLVQDWPLDFARGDVVGEAGIIIPSPEMQRRLFEVMTSSTYSDMHNPAYSLVSNPFNGRYQNCNEFILRVLAAAVWETDDPVFIQEAINTHFRPAHIRAGFMMRVFGPSVDERLRIDDHNGAIRTVTFRSLADFMQTNNLASDVYELTADHLSQGVGESDA</sequence>